<proteinExistence type="predicted"/>
<evidence type="ECO:0000313" key="4">
    <source>
        <dbReference type="Proteomes" id="UP001599756"/>
    </source>
</evidence>
<keyword evidence="2" id="KW-1133">Transmembrane helix</keyword>
<sequence length="447" mass="45119">MGGTAGRGTLVRGSVVRGVLAAVVLALVAAVAGPVPGVAVAAGTPGPYDFAPGDRDVEGARTTADARLLEPGSTYRSSLPRGGKLYYRLDLDAATTAYVSATAVPAAGSTVSATDGLQVSVRDAQGTTCSFQATRFGASRSPHPVAAWGAREASPGHALCQGRGTYYVLVERADATGSSPDTWPLELSVATEPPLEHTGATTAPDTWNSASPAPPDGRAVNRAGGSGFAGASPVGQGVWKDRLRPGQTVFYRVPVDWGQQLAATAELAGSGGRGGYAEGALTLSLYNPVRGYVEEAYAGYSGTPASAALAPLPPVAYANRYGFADPVKGMRFAGSYYLAVHLAAQTAGSFGPGPYGLTLRVRVDGTARSGPGYTGRSVPGGLFEVTDQDRRAAAASGAGNGGTAGLRVLAVGGIGAGTVILAVLGVWTVLARRGTPQMRASAQKPTA</sequence>
<feature type="region of interest" description="Disordered" evidence="1">
    <location>
        <begin position="195"/>
        <end position="227"/>
    </location>
</feature>
<dbReference type="Proteomes" id="UP001599756">
    <property type="component" value="Unassembled WGS sequence"/>
</dbReference>
<evidence type="ECO:0000313" key="3">
    <source>
        <dbReference type="EMBL" id="MFE1751813.1"/>
    </source>
</evidence>
<evidence type="ECO:0000256" key="1">
    <source>
        <dbReference type="SAM" id="MobiDB-lite"/>
    </source>
</evidence>
<name>A0ABW6H5B3_9ACTN</name>
<feature type="transmembrane region" description="Helical" evidence="2">
    <location>
        <begin position="408"/>
        <end position="430"/>
    </location>
</feature>
<keyword evidence="2" id="KW-0812">Transmembrane</keyword>
<keyword evidence="2" id="KW-0472">Membrane</keyword>
<dbReference type="EMBL" id="JBHYTS010000019">
    <property type="protein sequence ID" value="MFE1751813.1"/>
    <property type="molecule type" value="Genomic_DNA"/>
</dbReference>
<dbReference type="RefSeq" id="WP_381825183.1">
    <property type="nucleotide sequence ID" value="NZ_JBHYTS010000019.1"/>
</dbReference>
<keyword evidence="4" id="KW-1185">Reference proteome</keyword>
<accession>A0ABW6H5B3</accession>
<evidence type="ECO:0000256" key="2">
    <source>
        <dbReference type="SAM" id="Phobius"/>
    </source>
</evidence>
<feature type="compositionally biased region" description="Polar residues" evidence="1">
    <location>
        <begin position="199"/>
        <end position="211"/>
    </location>
</feature>
<protein>
    <submittedName>
        <fullName evidence="3">Uncharacterized protein</fullName>
    </submittedName>
</protein>
<comment type="caution">
    <text evidence="3">The sequence shown here is derived from an EMBL/GenBank/DDBJ whole genome shotgun (WGS) entry which is preliminary data.</text>
</comment>
<gene>
    <name evidence="3" type="ORF">ACFW88_14930</name>
</gene>
<organism evidence="3 4">
    <name type="scientific">Streptomyces anandii</name>
    <dbReference type="NCBI Taxonomy" id="285454"/>
    <lineage>
        <taxon>Bacteria</taxon>
        <taxon>Bacillati</taxon>
        <taxon>Actinomycetota</taxon>
        <taxon>Actinomycetes</taxon>
        <taxon>Kitasatosporales</taxon>
        <taxon>Streptomycetaceae</taxon>
        <taxon>Streptomyces</taxon>
    </lineage>
</organism>
<reference evidence="3 4" key="1">
    <citation type="submission" date="2024-09" db="EMBL/GenBank/DDBJ databases">
        <title>The Natural Products Discovery Center: Release of the First 8490 Sequenced Strains for Exploring Actinobacteria Biosynthetic Diversity.</title>
        <authorList>
            <person name="Kalkreuter E."/>
            <person name="Kautsar S.A."/>
            <person name="Yang D."/>
            <person name="Bader C.D."/>
            <person name="Teijaro C.N."/>
            <person name="Fluegel L."/>
            <person name="Davis C.M."/>
            <person name="Simpson J.R."/>
            <person name="Lauterbach L."/>
            <person name="Steele A.D."/>
            <person name="Gui C."/>
            <person name="Meng S."/>
            <person name="Li G."/>
            <person name="Viehrig K."/>
            <person name="Ye F."/>
            <person name="Su P."/>
            <person name="Kiefer A.F."/>
            <person name="Nichols A."/>
            <person name="Cepeda A.J."/>
            <person name="Yan W."/>
            <person name="Fan B."/>
            <person name="Jiang Y."/>
            <person name="Adhikari A."/>
            <person name="Zheng C.-J."/>
            <person name="Schuster L."/>
            <person name="Cowan T.M."/>
            <person name="Smanski M.J."/>
            <person name="Chevrette M.G."/>
            <person name="De Carvalho L.P.S."/>
            <person name="Shen B."/>
        </authorList>
    </citation>
    <scope>NUCLEOTIDE SEQUENCE [LARGE SCALE GENOMIC DNA]</scope>
    <source>
        <strain evidence="3 4">NPDC059500</strain>
    </source>
</reference>